<evidence type="ECO:0000313" key="1">
    <source>
        <dbReference type="EMBL" id="GKV48841.1"/>
    </source>
</evidence>
<name>A0AAV5MG30_9ROSI</name>
<proteinExistence type="predicted"/>
<gene>
    <name evidence="1" type="ORF">SLEP1_g55632</name>
</gene>
<sequence length="63" mass="6981">MVASLLEELAIGISLYKGEINGGYMNVYIVPAGSSIGYNAAVLWRRILLELAEGIRLCFNRYD</sequence>
<reference evidence="1 2" key="1">
    <citation type="journal article" date="2021" name="Commun. Biol.">
        <title>The genome of Shorea leprosula (Dipterocarpaceae) highlights the ecological relevance of drought in aseasonal tropical rainforests.</title>
        <authorList>
            <person name="Ng K.K.S."/>
            <person name="Kobayashi M.J."/>
            <person name="Fawcett J.A."/>
            <person name="Hatakeyama M."/>
            <person name="Paape T."/>
            <person name="Ng C.H."/>
            <person name="Ang C.C."/>
            <person name="Tnah L.H."/>
            <person name="Lee C.T."/>
            <person name="Nishiyama T."/>
            <person name="Sese J."/>
            <person name="O'Brien M.J."/>
            <person name="Copetti D."/>
            <person name="Mohd Noor M.I."/>
            <person name="Ong R.C."/>
            <person name="Putra M."/>
            <person name="Sireger I.Z."/>
            <person name="Indrioko S."/>
            <person name="Kosugi Y."/>
            <person name="Izuno A."/>
            <person name="Isagi Y."/>
            <person name="Lee S.L."/>
            <person name="Shimizu K.K."/>
        </authorList>
    </citation>
    <scope>NUCLEOTIDE SEQUENCE [LARGE SCALE GENOMIC DNA]</scope>
    <source>
        <strain evidence="1">214</strain>
    </source>
</reference>
<protein>
    <submittedName>
        <fullName evidence="1">Uncharacterized protein</fullName>
    </submittedName>
</protein>
<dbReference type="AlphaFoldDB" id="A0AAV5MG30"/>
<dbReference type="EMBL" id="BPVZ01000272">
    <property type="protein sequence ID" value="GKV48841.1"/>
    <property type="molecule type" value="Genomic_DNA"/>
</dbReference>
<dbReference type="Proteomes" id="UP001054252">
    <property type="component" value="Unassembled WGS sequence"/>
</dbReference>
<accession>A0AAV5MG30</accession>
<organism evidence="1 2">
    <name type="scientific">Rubroshorea leprosula</name>
    <dbReference type="NCBI Taxonomy" id="152421"/>
    <lineage>
        <taxon>Eukaryota</taxon>
        <taxon>Viridiplantae</taxon>
        <taxon>Streptophyta</taxon>
        <taxon>Embryophyta</taxon>
        <taxon>Tracheophyta</taxon>
        <taxon>Spermatophyta</taxon>
        <taxon>Magnoliopsida</taxon>
        <taxon>eudicotyledons</taxon>
        <taxon>Gunneridae</taxon>
        <taxon>Pentapetalae</taxon>
        <taxon>rosids</taxon>
        <taxon>malvids</taxon>
        <taxon>Malvales</taxon>
        <taxon>Dipterocarpaceae</taxon>
        <taxon>Rubroshorea</taxon>
    </lineage>
</organism>
<evidence type="ECO:0000313" key="2">
    <source>
        <dbReference type="Proteomes" id="UP001054252"/>
    </source>
</evidence>
<keyword evidence="2" id="KW-1185">Reference proteome</keyword>
<comment type="caution">
    <text evidence="1">The sequence shown here is derived from an EMBL/GenBank/DDBJ whole genome shotgun (WGS) entry which is preliminary data.</text>
</comment>